<gene>
    <name evidence="3" type="ORF">F2Q68_00043084</name>
</gene>
<sequence>MRRRRSSSKTELQHHRRFSSTENTREDERRGEEEKKRKKKKTKTLETDTCYKKLFYDRIRTFLTFTSLVSPLLRRFDGMDEKLKEGSLPPSPGGDDDSPSDDVFPISQPSSSTVILFSGIDGSACSSPHLTEPYPAFLAQKTASTVGSIQYLRVSRGSCGDDFSPTLAGASGVILLILLLPLSVVSNLRMTLRESVEGLEIVVGDVYAMEIEASGSCALLSSSPRPESWEVAASSERVDSDPHVEPHVTGEGGCCGSLFQPLPCCTENSVEKVEEEAQRSSELKVQFGATETHLRGRYKYFSELEASGPALLAPLKNLSAS</sequence>
<keyword evidence="2" id="KW-0472">Membrane</keyword>
<comment type="caution">
    <text evidence="3">The sequence shown here is derived from an EMBL/GenBank/DDBJ whole genome shotgun (WGS) entry which is preliminary data.</text>
</comment>
<dbReference type="AlphaFoldDB" id="A0A8S9LSU0"/>
<keyword evidence="2" id="KW-0812">Transmembrane</keyword>
<dbReference type="Proteomes" id="UP000712281">
    <property type="component" value="Unassembled WGS sequence"/>
</dbReference>
<evidence type="ECO:0000256" key="2">
    <source>
        <dbReference type="SAM" id="Phobius"/>
    </source>
</evidence>
<keyword evidence="2" id="KW-1133">Transmembrane helix</keyword>
<name>A0A8S9LSU0_BRACR</name>
<feature type="transmembrane region" description="Helical" evidence="2">
    <location>
        <begin position="163"/>
        <end position="184"/>
    </location>
</feature>
<evidence type="ECO:0000313" key="4">
    <source>
        <dbReference type="Proteomes" id="UP000712281"/>
    </source>
</evidence>
<feature type="compositionally biased region" description="Basic and acidic residues" evidence="1">
    <location>
        <begin position="23"/>
        <end position="35"/>
    </location>
</feature>
<proteinExistence type="predicted"/>
<reference evidence="3" key="1">
    <citation type="submission" date="2019-12" db="EMBL/GenBank/DDBJ databases">
        <title>Genome sequencing and annotation of Brassica cretica.</title>
        <authorList>
            <person name="Studholme D.J."/>
            <person name="Sarris P.F."/>
        </authorList>
    </citation>
    <scope>NUCLEOTIDE SEQUENCE</scope>
    <source>
        <strain evidence="3">PFS-001/15</strain>
        <tissue evidence="3">Leaf</tissue>
    </source>
</reference>
<protein>
    <submittedName>
        <fullName evidence="3">Uncharacterized protein</fullName>
    </submittedName>
</protein>
<feature type="region of interest" description="Disordered" evidence="1">
    <location>
        <begin position="83"/>
        <end position="104"/>
    </location>
</feature>
<feature type="region of interest" description="Disordered" evidence="1">
    <location>
        <begin position="1"/>
        <end position="43"/>
    </location>
</feature>
<organism evidence="3 4">
    <name type="scientific">Brassica cretica</name>
    <name type="common">Mustard</name>
    <dbReference type="NCBI Taxonomy" id="69181"/>
    <lineage>
        <taxon>Eukaryota</taxon>
        <taxon>Viridiplantae</taxon>
        <taxon>Streptophyta</taxon>
        <taxon>Embryophyta</taxon>
        <taxon>Tracheophyta</taxon>
        <taxon>Spermatophyta</taxon>
        <taxon>Magnoliopsida</taxon>
        <taxon>eudicotyledons</taxon>
        <taxon>Gunneridae</taxon>
        <taxon>Pentapetalae</taxon>
        <taxon>rosids</taxon>
        <taxon>malvids</taxon>
        <taxon>Brassicales</taxon>
        <taxon>Brassicaceae</taxon>
        <taxon>Brassiceae</taxon>
        <taxon>Brassica</taxon>
    </lineage>
</organism>
<dbReference type="EMBL" id="QGKW02000276">
    <property type="protein sequence ID" value="KAF2608899.1"/>
    <property type="molecule type" value="Genomic_DNA"/>
</dbReference>
<evidence type="ECO:0000313" key="3">
    <source>
        <dbReference type="EMBL" id="KAF2608899.1"/>
    </source>
</evidence>
<accession>A0A8S9LSU0</accession>
<evidence type="ECO:0000256" key="1">
    <source>
        <dbReference type="SAM" id="MobiDB-lite"/>
    </source>
</evidence>